<accession>A0A251T7B2</accession>
<dbReference type="EMBL" id="MNCJ02000326">
    <property type="protein sequence ID" value="KAF5780073.1"/>
    <property type="molecule type" value="Genomic_DNA"/>
</dbReference>
<proteinExistence type="predicted"/>
<name>A0A251T7B2_HELAN</name>
<gene>
    <name evidence="2" type="ORF">HannXRQ_Chr11g0321611</name>
    <name evidence="1" type="ORF">HanXRQr2_Chr11g0467891</name>
</gene>
<reference evidence="1" key="3">
    <citation type="submission" date="2020-06" db="EMBL/GenBank/DDBJ databases">
        <title>Helianthus annuus Genome sequencing and assembly Release 2.</title>
        <authorList>
            <person name="Gouzy J."/>
            <person name="Langlade N."/>
            <person name="Munos S."/>
        </authorList>
    </citation>
    <scope>NUCLEOTIDE SEQUENCE</scope>
    <source>
        <tissue evidence="1">Leaves</tissue>
    </source>
</reference>
<evidence type="ECO:0000313" key="3">
    <source>
        <dbReference type="Proteomes" id="UP000215914"/>
    </source>
</evidence>
<reference evidence="2" key="2">
    <citation type="submission" date="2017-02" db="EMBL/GenBank/DDBJ databases">
        <title>Sunflower complete genome.</title>
        <authorList>
            <person name="Langlade N."/>
            <person name="Munos S."/>
        </authorList>
    </citation>
    <scope>NUCLEOTIDE SEQUENCE [LARGE SCALE GENOMIC DNA]</scope>
    <source>
        <tissue evidence="2">Leaves</tissue>
    </source>
</reference>
<protein>
    <recommendedName>
        <fullName evidence="4">BAH domain-containing protein</fullName>
    </recommendedName>
</protein>
<reference evidence="1 3" key="1">
    <citation type="journal article" date="2017" name="Nature">
        <title>The sunflower genome provides insights into oil metabolism, flowering and Asterid evolution.</title>
        <authorList>
            <person name="Badouin H."/>
            <person name="Gouzy J."/>
            <person name="Grassa C.J."/>
            <person name="Murat F."/>
            <person name="Staton S.E."/>
            <person name="Cottret L."/>
            <person name="Lelandais-Briere C."/>
            <person name="Owens G.L."/>
            <person name="Carrere S."/>
            <person name="Mayjonade B."/>
            <person name="Legrand L."/>
            <person name="Gill N."/>
            <person name="Kane N.C."/>
            <person name="Bowers J.E."/>
            <person name="Hubner S."/>
            <person name="Bellec A."/>
            <person name="Berard A."/>
            <person name="Berges H."/>
            <person name="Blanchet N."/>
            <person name="Boniface M.C."/>
            <person name="Brunel D."/>
            <person name="Catrice O."/>
            <person name="Chaidir N."/>
            <person name="Claudel C."/>
            <person name="Donnadieu C."/>
            <person name="Faraut T."/>
            <person name="Fievet G."/>
            <person name="Helmstetter N."/>
            <person name="King M."/>
            <person name="Knapp S.J."/>
            <person name="Lai Z."/>
            <person name="Le Paslier M.C."/>
            <person name="Lippi Y."/>
            <person name="Lorenzon L."/>
            <person name="Mandel J.R."/>
            <person name="Marage G."/>
            <person name="Marchand G."/>
            <person name="Marquand E."/>
            <person name="Bret-Mestries E."/>
            <person name="Morien E."/>
            <person name="Nambeesan S."/>
            <person name="Nguyen T."/>
            <person name="Pegot-Espagnet P."/>
            <person name="Pouilly N."/>
            <person name="Raftis F."/>
            <person name="Sallet E."/>
            <person name="Schiex T."/>
            <person name="Thomas J."/>
            <person name="Vandecasteele C."/>
            <person name="Vares D."/>
            <person name="Vear F."/>
            <person name="Vautrin S."/>
            <person name="Crespi M."/>
            <person name="Mangin B."/>
            <person name="Burke J.M."/>
            <person name="Salse J."/>
            <person name="Munos S."/>
            <person name="Vincourt P."/>
            <person name="Rieseberg L.H."/>
            <person name="Langlade N.B."/>
        </authorList>
    </citation>
    <scope>NUCLEOTIDE SEQUENCE [LARGE SCALE GENOMIC DNA]</scope>
    <source>
        <strain evidence="3">cv. SF193</strain>
        <tissue evidence="1">Leaves</tissue>
    </source>
</reference>
<evidence type="ECO:0000313" key="2">
    <source>
        <dbReference type="EMBL" id="OTG06649.1"/>
    </source>
</evidence>
<organism evidence="2 3">
    <name type="scientific">Helianthus annuus</name>
    <name type="common">Common sunflower</name>
    <dbReference type="NCBI Taxonomy" id="4232"/>
    <lineage>
        <taxon>Eukaryota</taxon>
        <taxon>Viridiplantae</taxon>
        <taxon>Streptophyta</taxon>
        <taxon>Embryophyta</taxon>
        <taxon>Tracheophyta</taxon>
        <taxon>Spermatophyta</taxon>
        <taxon>Magnoliopsida</taxon>
        <taxon>eudicotyledons</taxon>
        <taxon>Gunneridae</taxon>
        <taxon>Pentapetalae</taxon>
        <taxon>asterids</taxon>
        <taxon>campanulids</taxon>
        <taxon>Asterales</taxon>
        <taxon>Asteraceae</taxon>
        <taxon>Asteroideae</taxon>
        <taxon>Heliantheae alliance</taxon>
        <taxon>Heliantheae</taxon>
        <taxon>Helianthus</taxon>
    </lineage>
</organism>
<keyword evidence="3" id="KW-1185">Reference proteome</keyword>
<sequence>MVTALSFLVDAIWPPYIAKSSVSGCCRTIVGCSEDFGRQLEASTNQELNQRIPHFNLKSKILCTKKNGNKSSSHQAHSTQRTGYTAKKVVTGHRTSPKLLRFGNKMMAKVRWYYRPEDTEDGRRLFHGEKGSVMR</sequence>
<evidence type="ECO:0000313" key="1">
    <source>
        <dbReference type="EMBL" id="KAF5780073.1"/>
    </source>
</evidence>
<dbReference type="EMBL" id="CM007900">
    <property type="protein sequence ID" value="OTG06649.1"/>
    <property type="molecule type" value="Genomic_DNA"/>
</dbReference>
<dbReference type="Gramene" id="mRNA:HanXRQr2_Chr11g0467891">
    <property type="protein sequence ID" value="mRNA:HanXRQr2_Chr11g0467891"/>
    <property type="gene ID" value="HanXRQr2_Chr11g0467891"/>
</dbReference>
<evidence type="ECO:0008006" key="4">
    <source>
        <dbReference type="Google" id="ProtNLM"/>
    </source>
</evidence>
<dbReference type="Proteomes" id="UP000215914">
    <property type="component" value="Chromosome 11"/>
</dbReference>
<dbReference type="AlphaFoldDB" id="A0A251T7B2"/>
<dbReference type="InParanoid" id="A0A251T7B2"/>